<dbReference type="EMBL" id="KZ559496">
    <property type="protein sequence ID" value="PLN86903.1"/>
    <property type="molecule type" value="Genomic_DNA"/>
</dbReference>
<dbReference type="Proteomes" id="UP000235023">
    <property type="component" value="Unassembled WGS sequence"/>
</dbReference>
<reference evidence="3" key="1">
    <citation type="submission" date="2017-12" db="EMBL/GenBank/DDBJ databases">
        <authorList>
            <consortium name="DOE Joint Genome Institute"/>
            <person name="Mondo S.J."/>
            <person name="Kjaerbolling I."/>
            <person name="Vesth T.C."/>
            <person name="Frisvad J.C."/>
            <person name="Nybo J.L."/>
            <person name="Theobald S."/>
            <person name="Kuo A."/>
            <person name="Bowyer P."/>
            <person name="Matsuda Y."/>
            <person name="Lyhne E.K."/>
            <person name="Kogle M.E."/>
            <person name="Clum A."/>
            <person name="Lipzen A."/>
            <person name="Salamov A."/>
            <person name="Ngan C.Y."/>
            <person name="Daum C."/>
            <person name="Chiniquy J."/>
            <person name="Barry K."/>
            <person name="LaButti K."/>
            <person name="Haridas S."/>
            <person name="Simmons B.A."/>
            <person name="Magnuson J.K."/>
            <person name="Mortensen U.H."/>
            <person name="Larsen T.O."/>
            <person name="Grigoriev I.V."/>
            <person name="Baker S.E."/>
            <person name="Andersen M.R."/>
            <person name="Nordberg H.P."/>
            <person name="Cantor M.N."/>
            <person name="Hua S.X."/>
        </authorList>
    </citation>
    <scope>NUCLEOTIDE SEQUENCE [LARGE SCALE GENOMIC DNA]</scope>
    <source>
        <strain evidence="3">IBT 19404</strain>
    </source>
</reference>
<keyword evidence="3" id="KW-1185">Reference proteome</keyword>
<dbReference type="InterPro" id="IPR001810">
    <property type="entry name" value="F-box_dom"/>
</dbReference>
<dbReference type="OrthoDB" id="4507445at2759"/>
<proteinExistence type="predicted"/>
<dbReference type="Pfam" id="PF24539">
    <property type="entry name" value="DUF7600"/>
    <property type="match status" value="1"/>
</dbReference>
<dbReference type="SUPFAM" id="SSF81383">
    <property type="entry name" value="F-box domain"/>
    <property type="match status" value="1"/>
</dbReference>
<dbReference type="Pfam" id="PF00646">
    <property type="entry name" value="F-box"/>
    <property type="match status" value="1"/>
</dbReference>
<organism evidence="2 3">
    <name type="scientific">Aspergillus taichungensis</name>
    <dbReference type="NCBI Taxonomy" id="482145"/>
    <lineage>
        <taxon>Eukaryota</taxon>
        <taxon>Fungi</taxon>
        <taxon>Dikarya</taxon>
        <taxon>Ascomycota</taxon>
        <taxon>Pezizomycotina</taxon>
        <taxon>Eurotiomycetes</taxon>
        <taxon>Eurotiomycetidae</taxon>
        <taxon>Eurotiales</taxon>
        <taxon>Aspergillaceae</taxon>
        <taxon>Aspergillus</taxon>
        <taxon>Aspergillus subgen. Circumdati</taxon>
    </lineage>
</organism>
<name>A0A2J5IAA1_9EURO</name>
<sequence>MESLPQCAICCGEISHEGWTKYVKTGTVLLKDNRIDLGSFLFRRDVYWQESRSDTASGGRTQIRIYPEPYHTSTDVFLMHLSCHELLLEFAGSDLGPHETFKLCQAILPDRDRIFGHDLVTKSSICPDPCQTIRPLKCLLPSERTELLLQPGQTRQDRPSLLRLPSEILVMILAYLSPSDLAWFFRTSKEALSYADIFCRTSPLRTVGHSFGFRESFVDIPDHAKMMEVCSIVLDDERYVCGIGFVSRKLSVFCGHRTKCVQQVRITNPRTDTIEMAVDALGVRSIKYGDAPWLGDPSVTRCWRGLSLREKRPRIRIVHDALKFRDLSWERKTAPSFPEIL</sequence>
<accession>A0A2J5IAA1</accession>
<dbReference type="PROSITE" id="PS50181">
    <property type="entry name" value="FBOX"/>
    <property type="match status" value="1"/>
</dbReference>
<feature type="domain" description="F-box" evidence="1">
    <location>
        <begin position="158"/>
        <end position="181"/>
    </location>
</feature>
<dbReference type="InterPro" id="IPR036047">
    <property type="entry name" value="F-box-like_dom_sf"/>
</dbReference>
<evidence type="ECO:0000259" key="1">
    <source>
        <dbReference type="PROSITE" id="PS50181"/>
    </source>
</evidence>
<dbReference type="InterPro" id="IPR056021">
    <property type="entry name" value="DUF7600"/>
</dbReference>
<evidence type="ECO:0000313" key="2">
    <source>
        <dbReference type="EMBL" id="PLN86903.1"/>
    </source>
</evidence>
<gene>
    <name evidence="2" type="ORF">BDW42DRAFT_936</name>
</gene>
<protein>
    <recommendedName>
        <fullName evidence="1">F-box domain-containing protein</fullName>
    </recommendedName>
</protein>
<evidence type="ECO:0000313" key="3">
    <source>
        <dbReference type="Proteomes" id="UP000235023"/>
    </source>
</evidence>
<dbReference type="CDD" id="cd09917">
    <property type="entry name" value="F-box_SF"/>
    <property type="match status" value="1"/>
</dbReference>
<dbReference type="AlphaFoldDB" id="A0A2J5IAA1"/>